<dbReference type="Gene3D" id="3.30.465.10">
    <property type="match status" value="2"/>
</dbReference>
<name>A0A7C8IFJ6_9PLEO</name>
<evidence type="ECO:0000256" key="3">
    <source>
        <dbReference type="SAM" id="SignalP"/>
    </source>
</evidence>
<evidence type="ECO:0000259" key="4">
    <source>
        <dbReference type="PROSITE" id="PS51387"/>
    </source>
</evidence>
<sequence>MASGIPRISSVAALGLALFVAFTFRQNAPHDSTACRYLPGDEEWPSNDDWQQLNASVSGRLIATLPAAHVCHDPTYNAEACAELQESWYFPWAHFDHPAAFMSAYHQNASCDPFGPQSSSCEPGHSVEYVINVTEAADVVAGVKFAQEKNVRLVIKNTGHDYLGKSTGKGALGLWMHHLKSLKFIDYTSDAYTGKAVKMGAGVQAFEAFEAADEAGLQIVGGQCITVGLAGGFTQGGGHSLLSSKYGMGADQTLEWAVVTANGTLVTASPTQNSDLYWALSGGGAGTFGITLSLTAKAYPDSIMGGVSLAFQTESINDDKLWDAFAYFHETALPPIVDAGAHVQWVVWGPVFYITEATIPDATEADMREIFALFTDYLTTHGIPYQMNVTSYPTYLSHAEHYIGPFPYGTAPSAQIQGGLMFSRATVARNNTDLVSLIRDVATTTDFWIAMYALNASRALPSSPNAVLPAWRDALSYLLAIHNWNYSVPFAVMDEKQRLLTQEVMPPLQEYASGAYMSETDFMNPRWKEEFYGENWERLSEVKRRWDPEGLLYATTAVGSESWEVAGDGRLCRAGSVQGRVGLGWTDHFTVGRLKGLLQGYPGLF</sequence>
<dbReference type="InterPro" id="IPR012951">
    <property type="entry name" value="BBE"/>
</dbReference>
<gene>
    <name evidence="5" type="ORF">BDV95DRAFT_562230</name>
</gene>
<comment type="caution">
    <text evidence="5">The sequence shown here is derived from an EMBL/GenBank/DDBJ whole genome shotgun (WGS) entry which is preliminary data.</text>
</comment>
<dbReference type="GO" id="GO:0016491">
    <property type="term" value="F:oxidoreductase activity"/>
    <property type="evidence" value="ECO:0007669"/>
    <property type="project" value="UniProtKB-KW"/>
</dbReference>
<dbReference type="OrthoDB" id="9983560at2759"/>
<dbReference type="InterPro" id="IPR016169">
    <property type="entry name" value="FAD-bd_PCMH_sub2"/>
</dbReference>
<dbReference type="Proteomes" id="UP000481861">
    <property type="component" value="Unassembled WGS sequence"/>
</dbReference>
<feature type="chain" id="PRO_5028909972" description="FAD-binding PCMH-type domain-containing protein" evidence="3">
    <location>
        <begin position="26"/>
        <end position="605"/>
    </location>
</feature>
<comment type="similarity">
    <text evidence="1">Belongs to the oxygen-dependent FAD-linked oxidoreductase family.</text>
</comment>
<proteinExistence type="inferred from homology"/>
<dbReference type="InterPro" id="IPR006094">
    <property type="entry name" value="Oxid_FAD_bind_N"/>
</dbReference>
<dbReference type="PANTHER" id="PTHR13878">
    <property type="entry name" value="GULONOLACTONE OXIDASE"/>
    <property type="match status" value="1"/>
</dbReference>
<dbReference type="EMBL" id="JAADJZ010000004">
    <property type="protein sequence ID" value="KAF2875592.1"/>
    <property type="molecule type" value="Genomic_DNA"/>
</dbReference>
<accession>A0A7C8IFJ6</accession>
<keyword evidence="3" id="KW-0732">Signal</keyword>
<dbReference type="SUPFAM" id="SSF56176">
    <property type="entry name" value="FAD-binding/transporter-associated domain-like"/>
    <property type="match status" value="1"/>
</dbReference>
<dbReference type="GO" id="GO:0071949">
    <property type="term" value="F:FAD binding"/>
    <property type="evidence" value="ECO:0007669"/>
    <property type="project" value="InterPro"/>
</dbReference>
<dbReference type="Pfam" id="PF01565">
    <property type="entry name" value="FAD_binding_4"/>
    <property type="match status" value="1"/>
</dbReference>
<dbReference type="InterPro" id="IPR036318">
    <property type="entry name" value="FAD-bd_PCMH-like_sf"/>
</dbReference>
<reference evidence="5 6" key="1">
    <citation type="submission" date="2020-01" db="EMBL/GenBank/DDBJ databases">
        <authorList>
            <consortium name="DOE Joint Genome Institute"/>
            <person name="Haridas S."/>
            <person name="Albert R."/>
            <person name="Binder M."/>
            <person name="Bloem J."/>
            <person name="Labutti K."/>
            <person name="Salamov A."/>
            <person name="Andreopoulos B."/>
            <person name="Baker S.E."/>
            <person name="Barry K."/>
            <person name="Bills G."/>
            <person name="Bluhm B.H."/>
            <person name="Cannon C."/>
            <person name="Castanera R."/>
            <person name="Culley D.E."/>
            <person name="Daum C."/>
            <person name="Ezra D."/>
            <person name="Gonzalez J.B."/>
            <person name="Henrissat B."/>
            <person name="Kuo A."/>
            <person name="Liang C."/>
            <person name="Lipzen A."/>
            <person name="Lutzoni F."/>
            <person name="Magnuson J."/>
            <person name="Mondo S."/>
            <person name="Nolan M."/>
            <person name="Ohm R."/>
            <person name="Pangilinan J."/>
            <person name="Park H.-J.H."/>
            <person name="Ramirez L."/>
            <person name="Alfaro M."/>
            <person name="Sun H."/>
            <person name="Tritt A."/>
            <person name="Yoshinaga Y."/>
            <person name="Zwiers L.-H.L."/>
            <person name="Turgeon B.G."/>
            <person name="Goodwin S.B."/>
            <person name="Spatafora J.W."/>
            <person name="Crous P.W."/>
            <person name="Grigoriev I.V."/>
        </authorList>
    </citation>
    <scope>NUCLEOTIDE SEQUENCE [LARGE SCALE GENOMIC DNA]</scope>
    <source>
        <strain evidence="5 6">CBS 611.86</strain>
    </source>
</reference>
<dbReference type="PANTHER" id="PTHR13878:SF91">
    <property type="entry name" value="FAD BINDING DOMAIN PROTEIN (AFU_ORTHOLOGUE AFUA_6G12070)-RELATED"/>
    <property type="match status" value="1"/>
</dbReference>
<evidence type="ECO:0000256" key="2">
    <source>
        <dbReference type="ARBA" id="ARBA00023002"/>
    </source>
</evidence>
<dbReference type="AlphaFoldDB" id="A0A7C8IFJ6"/>
<evidence type="ECO:0000256" key="1">
    <source>
        <dbReference type="ARBA" id="ARBA00005466"/>
    </source>
</evidence>
<keyword evidence="6" id="KW-1185">Reference proteome</keyword>
<protein>
    <recommendedName>
        <fullName evidence="4">FAD-binding PCMH-type domain-containing protein</fullName>
    </recommendedName>
</protein>
<keyword evidence="2" id="KW-0560">Oxidoreductase</keyword>
<dbReference type="Pfam" id="PF08031">
    <property type="entry name" value="BBE"/>
    <property type="match status" value="1"/>
</dbReference>
<dbReference type="PROSITE" id="PS51387">
    <property type="entry name" value="FAD_PCMH"/>
    <property type="match status" value="1"/>
</dbReference>
<organism evidence="5 6">
    <name type="scientific">Massariosphaeria phaeospora</name>
    <dbReference type="NCBI Taxonomy" id="100035"/>
    <lineage>
        <taxon>Eukaryota</taxon>
        <taxon>Fungi</taxon>
        <taxon>Dikarya</taxon>
        <taxon>Ascomycota</taxon>
        <taxon>Pezizomycotina</taxon>
        <taxon>Dothideomycetes</taxon>
        <taxon>Pleosporomycetidae</taxon>
        <taxon>Pleosporales</taxon>
        <taxon>Pleosporales incertae sedis</taxon>
        <taxon>Massariosphaeria</taxon>
    </lineage>
</organism>
<feature type="signal peptide" evidence="3">
    <location>
        <begin position="1"/>
        <end position="25"/>
    </location>
</feature>
<dbReference type="InterPro" id="IPR050432">
    <property type="entry name" value="FAD-linked_Oxidoreductases_BP"/>
</dbReference>
<dbReference type="InterPro" id="IPR016166">
    <property type="entry name" value="FAD-bd_PCMH"/>
</dbReference>
<evidence type="ECO:0000313" key="5">
    <source>
        <dbReference type="EMBL" id="KAF2875592.1"/>
    </source>
</evidence>
<feature type="domain" description="FAD-binding PCMH-type" evidence="4">
    <location>
        <begin position="122"/>
        <end position="301"/>
    </location>
</feature>
<evidence type="ECO:0000313" key="6">
    <source>
        <dbReference type="Proteomes" id="UP000481861"/>
    </source>
</evidence>